<name>A0ABP0EDT0_9ASCO</name>
<proteinExistence type="predicted"/>
<dbReference type="PANTHER" id="PTHR28110">
    <property type="entry name" value="TRANSMEMBRANE PROTEIN"/>
    <property type="match status" value="1"/>
</dbReference>
<organism evidence="1 2">
    <name type="scientific">[Candida] anglica</name>
    <dbReference type="NCBI Taxonomy" id="148631"/>
    <lineage>
        <taxon>Eukaryota</taxon>
        <taxon>Fungi</taxon>
        <taxon>Dikarya</taxon>
        <taxon>Ascomycota</taxon>
        <taxon>Saccharomycotina</taxon>
        <taxon>Pichiomycetes</taxon>
        <taxon>Debaryomycetaceae</taxon>
        <taxon>Kurtzmaniella</taxon>
    </lineage>
</organism>
<dbReference type="PANTHER" id="PTHR28110:SF1">
    <property type="entry name" value="TRANSMEMBRANE PROTEIN"/>
    <property type="match status" value="1"/>
</dbReference>
<accession>A0ABP0EDT0</accession>
<evidence type="ECO:0000313" key="1">
    <source>
        <dbReference type="EMBL" id="CAK7900890.1"/>
    </source>
</evidence>
<gene>
    <name evidence="1" type="ORF">CAAN4_C09472</name>
</gene>
<dbReference type="InterPro" id="IPR055323">
    <property type="entry name" value="C57A10.07/YOR238W"/>
</dbReference>
<keyword evidence="2" id="KW-1185">Reference proteome</keyword>
<protein>
    <recommendedName>
        <fullName evidence="3">DUF218 domain-containing protein</fullName>
    </recommendedName>
</protein>
<dbReference type="Proteomes" id="UP001497600">
    <property type="component" value="Chromosome C"/>
</dbReference>
<reference evidence="1 2" key="1">
    <citation type="submission" date="2024-01" db="EMBL/GenBank/DDBJ databases">
        <authorList>
            <consortium name="Genoscope - CEA"/>
            <person name="William W."/>
        </authorList>
    </citation>
    <scope>NUCLEOTIDE SEQUENCE [LARGE SCALE GENOMIC DNA]</scope>
    <source>
        <strain evidence="1 2">29B2s-10</strain>
    </source>
</reference>
<evidence type="ECO:0008006" key="3">
    <source>
        <dbReference type="Google" id="ProtNLM"/>
    </source>
</evidence>
<dbReference type="EMBL" id="OZ004255">
    <property type="protein sequence ID" value="CAK7900890.1"/>
    <property type="molecule type" value="Genomic_DNA"/>
</dbReference>
<sequence>MNHLVILPCHSVWLGGDSKGQSRDEWILAPFQIEGNDHLCFIEHITASIELLQRDPGALLVISGGQTKTETPLTESESYATLAQNLFDGSDSSVFSRVVTEKYARDSMENVIFSICRFYEEYHKYPEKVTVVGFEFKRNRFVNHHFAALLWPLEHVEYVGNCPDPREYNDEERAAYFDDLDACEYKFAVQCFAKDWFGATGSLLKKKETRNPHGQRHTYSASNARLGAFFRAVDEQGANEEIQESLQGVWN</sequence>
<evidence type="ECO:0000313" key="2">
    <source>
        <dbReference type="Proteomes" id="UP001497600"/>
    </source>
</evidence>